<dbReference type="RefSeq" id="WP_373972148.1">
    <property type="nucleotide sequence ID" value="NZ_JBHDLJ010000007.1"/>
</dbReference>
<protein>
    <submittedName>
        <fullName evidence="1">Uncharacterized protein</fullName>
    </submittedName>
</protein>
<evidence type="ECO:0000313" key="1">
    <source>
        <dbReference type="EMBL" id="MFB0834974.1"/>
    </source>
</evidence>
<dbReference type="Proteomes" id="UP001575652">
    <property type="component" value="Unassembled WGS sequence"/>
</dbReference>
<name>A0ABV4UMU4_9MICC</name>
<evidence type="ECO:0000313" key="2">
    <source>
        <dbReference type="Proteomes" id="UP001575652"/>
    </source>
</evidence>
<dbReference type="EMBL" id="JBHDLJ010000007">
    <property type="protein sequence ID" value="MFB0834974.1"/>
    <property type="molecule type" value="Genomic_DNA"/>
</dbReference>
<organism evidence="1 2">
    <name type="scientific">Arthrobacter halodurans</name>
    <dbReference type="NCBI Taxonomy" id="516699"/>
    <lineage>
        <taxon>Bacteria</taxon>
        <taxon>Bacillati</taxon>
        <taxon>Actinomycetota</taxon>
        <taxon>Actinomycetes</taxon>
        <taxon>Micrococcales</taxon>
        <taxon>Micrococcaceae</taxon>
        <taxon>Arthrobacter</taxon>
    </lineage>
</organism>
<reference evidence="1 2" key="1">
    <citation type="submission" date="2024-09" db="EMBL/GenBank/DDBJ databases">
        <authorList>
            <person name="Salinas-Garcia M.A."/>
            <person name="Prieme A."/>
        </authorList>
    </citation>
    <scope>NUCLEOTIDE SEQUENCE [LARGE SCALE GENOMIC DNA]</scope>
    <source>
        <strain evidence="1 2">DSM 21081</strain>
    </source>
</reference>
<keyword evidence="2" id="KW-1185">Reference proteome</keyword>
<comment type="caution">
    <text evidence="1">The sequence shown here is derived from an EMBL/GenBank/DDBJ whole genome shotgun (WGS) entry which is preliminary data.</text>
</comment>
<sequence>MPSFRAQLNIVGLRPGNPPEAVMDAAVASVEGHHHVEAHQLDIVGGVPRITLRFTVEEEEHDAGLRRARRTAVLMRERVETVAVTERLVVLRRDRGRWAPL</sequence>
<accession>A0ABV4UMU4</accession>
<gene>
    <name evidence="1" type="ORF">ACETWP_10285</name>
</gene>
<proteinExistence type="predicted"/>